<gene>
    <name evidence="1" type="ORF">HH215_31885</name>
</gene>
<dbReference type="EMBL" id="CP051680">
    <property type="protein sequence ID" value="QJD87326.1"/>
    <property type="molecule type" value="Genomic_DNA"/>
</dbReference>
<dbReference type="GO" id="GO:0003824">
    <property type="term" value="F:catalytic activity"/>
    <property type="evidence" value="ECO:0007669"/>
    <property type="project" value="InterPro"/>
</dbReference>
<evidence type="ECO:0008006" key="3">
    <source>
        <dbReference type="Google" id="ProtNLM"/>
    </source>
</evidence>
<dbReference type="Gene3D" id="2.70.98.10">
    <property type="match status" value="1"/>
</dbReference>
<dbReference type="GO" id="GO:0005975">
    <property type="term" value="P:carbohydrate metabolic process"/>
    <property type="evidence" value="ECO:0007669"/>
    <property type="project" value="InterPro"/>
</dbReference>
<organism evidence="1 2">
    <name type="scientific">Cohnella herbarum</name>
    <dbReference type="NCBI Taxonomy" id="2728023"/>
    <lineage>
        <taxon>Bacteria</taxon>
        <taxon>Bacillati</taxon>
        <taxon>Bacillota</taxon>
        <taxon>Bacilli</taxon>
        <taxon>Bacillales</taxon>
        <taxon>Paenibacillaceae</taxon>
        <taxon>Cohnella</taxon>
    </lineage>
</organism>
<dbReference type="RefSeq" id="WP_169283571.1">
    <property type="nucleotide sequence ID" value="NZ_CP051680.1"/>
</dbReference>
<proteinExistence type="predicted"/>
<keyword evidence="2" id="KW-1185">Reference proteome</keyword>
<dbReference type="InterPro" id="IPR014718">
    <property type="entry name" value="GH-type_carb-bd"/>
</dbReference>
<dbReference type="InterPro" id="IPR011013">
    <property type="entry name" value="Gal_mutarotase_sf_dom"/>
</dbReference>
<dbReference type="Proteomes" id="UP000502248">
    <property type="component" value="Chromosome"/>
</dbReference>
<accession>A0A7Z2VPY2</accession>
<dbReference type="AlphaFoldDB" id="A0A7Z2VPY2"/>
<name>A0A7Z2VPY2_9BACL</name>
<reference evidence="1 2" key="1">
    <citation type="submission" date="2020-04" db="EMBL/GenBank/DDBJ databases">
        <title>Genome sequencing of novel species.</title>
        <authorList>
            <person name="Heo J."/>
            <person name="Kim S.-J."/>
            <person name="Kim J.-S."/>
            <person name="Hong S.-B."/>
            <person name="Kwon S.-W."/>
        </authorList>
    </citation>
    <scope>NUCLEOTIDE SEQUENCE [LARGE SCALE GENOMIC DNA]</scope>
    <source>
        <strain evidence="1 2">MFER-1</strain>
    </source>
</reference>
<dbReference type="SUPFAM" id="SSF74650">
    <property type="entry name" value="Galactose mutarotase-like"/>
    <property type="match status" value="1"/>
</dbReference>
<evidence type="ECO:0000313" key="1">
    <source>
        <dbReference type="EMBL" id="QJD87326.1"/>
    </source>
</evidence>
<dbReference type="KEGG" id="cheb:HH215_31885"/>
<evidence type="ECO:0000313" key="2">
    <source>
        <dbReference type="Proteomes" id="UP000502248"/>
    </source>
</evidence>
<sequence>MGDNRGNIRIEKSVYRTFPSYEMESGLVRLTVVPGLGGKIVSLLYKPTGKEWLIDSGSRKLAAVPYGSNFIQADVSGWDECFPTIVACEYPEEGEYFGRKLPDHGELWSVPWEIDPVDGRLAGRVDGIALPYRFSRDLAFSNESTLRMSYSVENTGDEALTVFWTAHPLFAATEHTRIVLPEGLDELLCVDGGKVLEKGKRYSWPHGDGGLTRPLDRIGPRTALDSRKFYAEQALTQGLAVLRENDTGEYVEMAWSKEQLPYFGFWIDEGEHTGYSVCALEPCNGYYDSLTEAVKQGKHLRIAPGEIAGWNLDVRFGNDRRAE</sequence>
<dbReference type="GO" id="GO:0030246">
    <property type="term" value="F:carbohydrate binding"/>
    <property type="evidence" value="ECO:0007669"/>
    <property type="project" value="InterPro"/>
</dbReference>
<protein>
    <recommendedName>
        <fullName evidence="3">Aldose 1-epimerase</fullName>
    </recommendedName>
</protein>